<sequence length="139" mass="15988">MNKVSLFFIFAVWGLLILIALNNEQFGGFVGIIILSLAIVISPALTNQKIWQMEKNLCIRYCQWMVDRTNIMFGLTMVSIVLLGIGMVNDVKGDLAFIIGFLGYNLFYTVPSVFDFMHYPSIYYRLPSWIRAEIEPYDI</sequence>
<feature type="transmembrane region" description="Helical" evidence="1">
    <location>
        <begin position="95"/>
        <end position="117"/>
    </location>
</feature>
<proteinExistence type="predicted"/>
<protein>
    <submittedName>
        <fullName evidence="2">Uncharacterized protein</fullName>
    </submittedName>
</protein>
<name>A0A1F5YW70_9BACT</name>
<dbReference type="AlphaFoldDB" id="A0A1F5YW70"/>
<evidence type="ECO:0000313" key="3">
    <source>
        <dbReference type="Proteomes" id="UP000178448"/>
    </source>
</evidence>
<comment type="caution">
    <text evidence="2">The sequence shown here is derived from an EMBL/GenBank/DDBJ whole genome shotgun (WGS) entry which is preliminary data.</text>
</comment>
<evidence type="ECO:0000313" key="2">
    <source>
        <dbReference type="EMBL" id="OGG04217.1"/>
    </source>
</evidence>
<gene>
    <name evidence="2" type="ORF">A2Z33_03645</name>
</gene>
<feature type="transmembrane region" description="Helical" evidence="1">
    <location>
        <begin position="71"/>
        <end position="89"/>
    </location>
</feature>
<keyword evidence="1" id="KW-0812">Transmembrane</keyword>
<dbReference type="EMBL" id="MFJD01000004">
    <property type="protein sequence ID" value="OGG04217.1"/>
    <property type="molecule type" value="Genomic_DNA"/>
</dbReference>
<feature type="transmembrane region" description="Helical" evidence="1">
    <location>
        <begin position="30"/>
        <end position="50"/>
    </location>
</feature>
<reference evidence="2 3" key="1">
    <citation type="journal article" date="2016" name="Nat. Commun.">
        <title>Thousands of microbial genomes shed light on interconnected biogeochemical processes in an aquifer system.</title>
        <authorList>
            <person name="Anantharaman K."/>
            <person name="Brown C.T."/>
            <person name="Hug L.A."/>
            <person name="Sharon I."/>
            <person name="Castelle C.J."/>
            <person name="Probst A.J."/>
            <person name="Thomas B.C."/>
            <person name="Singh A."/>
            <person name="Wilkins M.J."/>
            <person name="Karaoz U."/>
            <person name="Brodie E.L."/>
            <person name="Williams K.H."/>
            <person name="Hubbard S.S."/>
            <person name="Banfield J.F."/>
        </authorList>
    </citation>
    <scope>NUCLEOTIDE SEQUENCE [LARGE SCALE GENOMIC DNA]</scope>
</reference>
<dbReference type="Proteomes" id="UP000178448">
    <property type="component" value="Unassembled WGS sequence"/>
</dbReference>
<accession>A0A1F5YW70</accession>
<keyword evidence="1" id="KW-0472">Membrane</keyword>
<organism evidence="2 3">
    <name type="scientific">Candidatus Gottesmanbacteria bacterium RBG_16_52_11</name>
    <dbReference type="NCBI Taxonomy" id="1798374"/>
    <lineage>
        <taxon>Bacteria</taxon>
        <taxon>Candidatus Gottesmaniibacteriota</taxon>
    </lineage>
</organism>
<keyword evidence="1" id="KW-1133">Transmembrane helix</keyword>
<evidence type="ECO:0000256" key="1">
    <source>
        <dbReference type="SAM" id="Phobius"/>
    </source>
</evidence>
<dbReference type="STRING" id="1798374.A2Z33_03645"/>